<organism evidence="6 7">
    <name type="scientific">Saccharothrix texasensis</name>
    <dbReference type="NCBI Taxonomy" id="103734"/>
    <lineage>
        <taxon>Bacteria</taxon>
        <taxon>Bacillati</taxon>
        <taxon>Actinomycetota</taxon>
        <taxon>Actinomycetes</taxon>
        <taxon>Pseudonocardiales</taxon>
        <taxon>Pseudonocardiaceae</taxon>
        <taxon>Saccharothrix</taxon>
    </lineage>
</organism>
<evidence type="ECO:0000256" key="2">
    <source>
        <dbReference type="ARBA" id="ARBA00022621"/>
    </source>
</evidence>
<evidence type="ECO:0000256" key="3">
    <source>
        <dbReference type="ARBA" id="ARBA00022723"/>
    </source>
</evidence>
<reference evidence="6 7" key="1">
    <citation type="submission" date="2018-11" db="EMBL/GenBank/DDBJ databases">
        <title>Sequencing the genomes of 1000 actinobacteria strains.</title>
        <authorList>
            <person name="Klenk H.-P."/>
        </authorList>
    </citation>
    <scope>NUCLEOTIDE SEQUENCE [LARGE SCALE GENOMIC DNA]</scope>
    <source>
        <strain evidence="6 7">DSM 44231</strain>
    </source>
</reference>
<dbReference type="InterPro" id="IPR009050">
    <property type="entry name" value="Globin-like_sf"/>
</dbReference>
<keyword evidence="7" id="KW-1185">Reference proteome</keyword>
<gene>
    <name evidence="6" type="ORF">EDD40_0309</name>
</gene>
<dbReference type="AlphaFoldDB" id="A0A3N1GXN2"/>
<dbReference type="PROSITE" id="PS01033">
    <property type="entry name" value="GLOBIN"/>
    <property type="match status" value="1"/>
</dbReference>
<dbReference type="GO" id="GO:0071949">
    <property type="term" value="F:FAD binding"/>
    <property type="evidence" value="ECO:0007669"/>
    <property type="project" value="TreeGrafter"/>
</dbReference>
<sequence>MLSAAFAEVVHATLPVVRDHAVEITDVFHPSMFAAHPELLDLFNQSNQAGGQQHVALASAVVAFAEHLLDHIARTDPTRRVVAHAERPSDRHALRAAADVLTWYEDGDGGRPGLIDVGAVPLPEDLPPTCAARCRSRATCATVCCAGCAGRPRPLRGVRPGVVDSANGSPA</sequence>
<comment type="caution">
    <text evidence="6">The sequence shown here is derived from an EMBL/GenBank/DDBJ whole genome shotgun (WGS) entry which is preliminary data.</text>
</comment>
<keyword evidence="3" id="KW-0479">Metal-binding</keyword>
<evidence type="ECO:0000259" key="5">
    <source>
        <dbReference type="PROSITE" id="PS01033"/>
    </source>
</evidence>
<keyword evidence="2" id="KW-0561">Oxygen transport</keyword>
<evidence type="ECO:0000313" key="7">
    <source>
        <dbReference type="Proteomes" id="UP000268727"/>
    </source>
</evidence>
<evidence type="ECO:0000256" key="1">
    <source>
        <dbReference type="ARBA" id="ARBA00022617"/>
    </source>
</evidence>
<protein>
    <submittedName>
        <fullName evidence="6">Hemoglobin-like flavoprotein</fullName>
    </submittedName>
</protein>
<dbReference type="Proteomes" id="UP000268727">
    <property type="component" value="Unassembled WGS sequence"/>
</dbReference>
<dbReference type="RefSeq" id="WP_123741295.1">
    <property type="nucleotide sequence ID" value="NZ_RJKM01000001.1"/>
</dbReference>
<dbReference type="GO" id="GO:0046210">
    <property type="term" value="P:nitric oxide catabolic process"/>
    <property type="evidence" value="ECO:0007669"/>
    <property type="project" value="TreeGrafter"/>
</dbReference>
<accession>A0A3N1GXN2</accession>
<keyword evidence="4" id="KW-0408">Iron</keyword>
<feature type="domain" description="Globin" evidence="5">
    <location>
        <begin position="1"/>
        <end position="171"/>
    </location>
</feature>
<dbReference type="GO" id="GO:0019825">
    <property type="term" value="F:oxygen binding"/>
    <property type="evidence" value="ECO:0007669"/>
    <property type="project" value="InterPro"/>
</dbReference>
<dbReference type="InterPro" id="IPR012292">
    <property type="entry name" value="Globin/Proto"/>
</dbReference>
<dbReference type="GO" id="GO:0020037">
    <property type="term" value="F:heme binding"/>
    <property type="evidence" value="ECO:0007669"/>
    <property type="project" value="InterPro"/>
</dbReference>
<keyword evidence="1" id="KW-0349">Heme</keyword>
<dbReference type="PANTHER" id="PTHR43396:SF3">
    <property type="entry name" value="FLAVOHEMOPROTEIN"/>
    <property type="match status" value="1"/>
</dbReference>
<dbReference type="Gene3D" id="1.10.490.10">
    <property type="entry name" value="Globins"/>
    <property type="match status" value="1"/>
</dbReference>
<dbReference type="InterPro" id="IPR000971">
    <property type="entry name" value="Globin"/>
</dbReference>
<keyword evidence="2" id="KW-0813">Transport</keyword>
<dbReference type="EMBL" id="RJKM01000001">
    <property type="protein sequence ID" value="ROP35093.1"/>
    <property type="molecule type" value="Genomic_DNA"/>
</dbReference>
<dbReference type="GO" id="GO:0005344">
    <property type="term" value="F:oxygen carrier activity"/>
    <property type="evidence" value="ECO:0007669"/>
    <property type="project" value="UniProtKB-KW"/>
</dbReference>
<dbReference type="GO" id="GO:0071500">
    <property type="term" value="P:cellular response to nitrosative stress"/>
    <property type="evidence" value="ECO:0007669"/>
    <property type="project" value="TreeGrafter"/>
</dbReference>
<proteinExistence type="predicted"/>
<name>A0A3N1GXN2_9PSEU</name>
<dbReference type="PANTHER" id="PTHR43396">
    <property type="entry name" value="FLAVOHEMOPROTEIN"/>
    <property type="match status" value="1"/>
</dbReference>
<dbReference type="GO" id="GO:0046872">
    <property type="term" value="F:metal ion binding"/>
    <property type="evidence" value="ECO:0007669"/>
    <property type="project" value="UniProtKB-KW"/>
</dbReference>
<dbReference type="SUPFAM" id="SSF46458">
    <property type="entry name" value="Globin-like"/>
    <property type="match status" value="1"/>
</dbReference>
<evidence type="ECO:0000313" key="6">
    <source>
        <dbReference type="EMBL" id="ROP35093.1"/>
    </source>
</evidence>
<dbReference type="OrthoDB" id="9801223at2"/>
<dbReference type="GO" id="GO:0008941">
    <property type="term" value="F:nitric oxide dioxygenase NAD(P)H activity"/>
    <property type="evidence" value="ECO:0007669"/>
    <property type="project" value="TreeGrafter"/>
</dbReference>
<evidence type="ECO:0000256" key="4">
    <source>
        <dbReference type="ARBA" id="ARBA00023004"/>
    </source>
</evidence>